<keyword evidence="1" id="KW-1133">Transmembrane helix</keyword>
<feature type="transmembrane region" description="Helical" evidence="1">
    <location>
        <begin position="96"/>
        <end position="114"/>
    </location>
</feature>
<evidence type="ECO:0000313" key="3">
    <source>
        <dbReference type="EMBL" id="MEL1252110.1"/>
    </source>
</evidence>
<feature type="domain" description="CAAX prenyl protease 2/Lysostaphin resistance protein A-like" evidence="2">
    <location>
        <begin position="68"/>
        <end position="150"/>
    </location>
</feature>
<gene>
    <name evidence="3" type="ORF">AAEO60_15645</name>
</gene>
<proteinExistence type="predicted"/>
<keyword evidence="3" id="KW-0378">Hydrolase</keyword>
<feature type="transmembrane region" description="Helical" evidence="1">
    <location>
        <begin position="66"/>
        <end position="84"/>
    </location>
</feature>
<dbReference type="RefSeq" id="WP_341674644.1">
    <property type="nucleotide sequence ID" value="NZ_JBBYHV010000002.1"/>
</dbReference>
<keyword evidence="3" id="KW-0645">Protease</keyword>
<evidence type="ECO:0000259" key="2">
    <source>
        <dbReference type="Pfam" id="PF02517"/>
    </source>
</evidence>
<dbReference type="Pfam" id="PF02517">
    <property type="entry name" value="Rce1-like"/>
    <property type="match status" value="2"/>
</dbReference>
<comment type="caution">
    <text evidence="3">The sequence shown here is derived from an EMBL/GenBank/DDBJ whole genome shotgun (WGS) entry which is preliminary data.</text>
</comment>
<reference evidence="3 4" key="1">
    <citation type="submission" date="2024-04" db="EMBL/GenBank/DDBJ databases">
        <title>Aurantiacibacter sp. DGU6 16S ribosomal RNA gene Genome sequencing and assembly.</title>
        <authorList>
            <person name="Park S."/>
        </authorList>
    </citation>
    <scope>NUCLEOTIDE SEQUENCE [LARGE SCALE GENOMIC DNA]</scope>
    <source>
        <strain evidence="3 4">DGU6</strain>
    </source>
</reference>
<dbReference type="GO" id="GO:0006508">
    <property type="term" value="P:proteolysis"/>
    <property type="evidence" value="ECO:0007669"/>
    <property type="project" value="UniProtKB-KW"/>
</dbReference>
<keyword evidence="1" id="KW-0812">Transmembrane</keyword>
<feature type="transmembrane region" description="Helical" evidence="1">
    <location>
        <begin position="153"/>
        <end position="171"/>
    </location>
</feature>
<feature type="transmembrane region" description="Helical" evidence="1">
    <location>
        <begin position="120"/>
        <end position="141"/>
    </location>
</feature>
<feature type="transmembrane region" description="Helical" evidence="1">
    <location>
        <begin position="183"/>
        <end position="200"/>
    </location>
</feature>
<dbReference type="EMBL" id="JBBYHV010000002">
    <property type="protein sequence ID" value="MEL1252110.1"/>
    <property type="molecule type" value="Genomic_DNA"/>
</dbReference>
<evidence type="ECO:0000256" key="1">
    <source>
        <dbReference type="SAM" id="Phobius"/>
    </source>
</evidence>
<feature type="transmembrane region" description="Helical" evidence="1">
    <location>
        <begin position="23"/>
        <end position="46"/>
    </location>
</feature>
<dbReference type="EC" id="3.4.-.-" evidence="3"/>
<name>A0ABU9II52_9SPHN</name>
<dbReference type="GO" id="GO:0008233">
    <property type="term" value="F:peptidase activity"/>
    <property type="evidence" value="ECO:0007669"/>
    <property type="project" value="UniProtKB-KW"/>
</dbReference>
<keyword evidence="1" id="KW-0472">Membrane</keyword>
<protein>
    <submittedName>
        <fullName evidence="3">CPBP family glutamic-type intramembrane protease</fullName>
        <ecNumber evidence="3">3.4.-.-</ecNumber>
    </submittedName>
</protein>
<feature type="domain" description="CAAX prenyl protease 2/Lysostaphin resistance protein A-like" evidence="2">
    <location>
        <begin position="154"/>
        <end position="220"/>
    </location>
</feature>
<organism evidence="3 4">
    <name type="scientific">Aurantiacibacter gilvus</name>
    <dbReference type="NCBI Taxonomy" id="3139141"/>
    <lineage>
        <taxon>Bacteria</taxon>
        <taxon>Pseudomonadati</taxon>
        <taxon>Pseudomonadota</taxon>
        <taxon>Alphaproteobacteria</taxon>
        <taxon>Sphingomonadales</taxon>
        <taxon>Erythrobacteraceae</taxon>
        <taxon>Aurantiacibacter</taxon>
    </lineage>
</organism>
<sequence length="228" mass="25487">MRDIVAFIAHPRLPAERMGWSRLMVFLLIAVITLDLAIDTGIRFLFDHVDHSMWDMPEPVTFDYDLVGDVLSLLILSPIIEEALFRGWLSGHKASLRFAGWGLLAYGLILVSESHLVADFYLVPVALAICVAGLAFGQWAYTRTRDTQVPAWFASNFHWLVWGSSLAFGALHLVNYDRLDSPLDLLIIAPVALGGLLLAYSRTHFGLRAAVLHHAGYNLVYVLIFNLL</sequence>
<feature type="transmembrane region" description="Helical" evidence="1">
    <location>
        <begin position="207"/>
        <end position="227"/>
    </location>
</feature>
<accession>A0ABU9II52</accession>
<dbReference type="InterPro" id="IPR003675">
    <property type="entry name" value="Rce1/LyrA-like_dom"/>
</dbReference>
<evidence type="ECO:0000313" key="4">
    <source>
        <dbReference type="Proteomes" id="UP001497045"/>
    </source>
</evidence>
<keyword evidence="4" id="KW-1185">Reference proteome</keyword>
<dbReference type="Proteomes" id="UP001497045">
    <property type="component" value="Unassembled WGS sequence"/>
</dbReference>